<feature type="region of interest" description="Disordered" evidence="1">
    <location>
        <begin position="1"/>
        <end position="30"/>
    </location>
</feature>
<dbReference type="EMBL" id="ASHM01035831">
    <property type="protein sequence ID" value="PNX79359.1"/>
    <property type="molecule type" value="Genomic_DNA"/>
</dbReference>
<evidence type="ECO:0000256" key="1">
    <source>
        <dbReference type="SAM" id="MobiDB-lite"/>
    </source>
</evidence>
<feature type="compositionally biased region" description="Basic and acidic residues" evidence="1">
    <location>
        <begin position="17"/>
        <end position="30"/>
    </location>
</feature>
<evidence type="ECO:0000313" key="3">
    <source>
        <dbReference type="Proteomes" id="UP000236291"/>
    </source>
</evidence>
<protein>
    <submittedName>
        <fullName evidence="2">Uncharacterized protein</fullName>
    </submittedName>
</protein>
<accession>A0A2K3LLI0</accession>
<gene>
    <name evidence="2" type="ORF">L195_g035343</name>
</gene>
<proteinExistence type="predicted"/>
<comment type="caution">
    <text evidence="2">The sequence shown here is derived from an EMBL/GenBank/DDBJ whole genome shotgun (WGS) entry which is preliminary data.</text>
</comment>
<reference evidence="2 3" key="2">
    <citation type="journal article" date="2017" name="Front. Plant Sci.">
        <title>Gene Classification and Mining of Molecular Markers Useful in Red Clover (Trifolium pratense) Breeding.</title>
        <authorList>
            <person name="Istvanek J."/>
            <person name="Dluhosova J."/>
            <person name="Dluhos P."/>
            <person name="Patkova L."/>
            <person name="Nedelnik J."/>
            <person name="Repkova J."/>
        </authorList>
    </citation>
    <scope>NUCLEOTIDE SEQUENCE [LARGE SCALE GENOMIC DNA]</scope>
    <source>
        <strain evidence="3">cv. Tatra</strain>
        <tissue evidence="2">Young leaves</tissue>
    </source>
</reference>
<feature type="region of interest" description="Disordered" evidence="1">
    <location>
        <begin position="173"/>
        <end position="195"/>
    </location>
</feature>
<reference evidence="2 3" key="1">
    <citation type="journal article" date="2014" name="Am. J. Bot.">
        <title>Genome assembly and annotation for red clover (Trifolium pratense; Fabaceae).</title>
        <authorList>
            <person name="Istvanek J."/>
            <person name="Jaros M."/>
            <person name="Krenek A."/>
            <person name="Repkova J."/>
        </authorList>
    </citation>
    <scope>NUCLEOTIDE SEQUENCE [LARGE SCALE GENOMIC DNA]</scope>
    <source>
        <strain evidence="3">cv. Tatra</strain>
        <tissue evidence="2">Young leaves</tissue>
    </source>
</reference>
<organism evidence="2 3">
    <name type="scientific">Trifolium pratense</name>
    <name type="common">Red clover</name>
    <dbReference type="NCBI Taxonomy" id="57577"/>
    <lineage>
        <taxon>Eukaryota</taxon>
        <taxon>Viridiplantae</taxon>
        <taxon>Streptophyta</taxon>
        <taxon>Embryophyta</taxon>
        <taxon>Tracheophyta</taxon>
        <taxon>Spermatophyta</taxon>
        <taxon>Magnoliopsida</taxon>
        <taxon>eudicotyledons</taxon>
        <taxon>Gunneridae</taxon>
        <taxon>Pentapetalae</taxon>
        <taxon>rosids</taxon>
        <taxon>fabids</taxon>
        <taxon>Fabales</taxon>
        <taxon>Fabaceae</taxon>
        <taxon>Papilionoideae</taxon>
        <taxon>50 kb inversion clade</taxon>
        <taxon>NPAAA clade</taxon>
        <taxon>Hologalegina</taxon>
        <taxon>IRL clade</taxon>
        <taxon>Trifolieae</taxon>
        <taxon>Trifolium</taxon>
    </lineage>
</organism>
<feature type="compositionally biased region" description="Low complexity" evidence="1">
    <location>
        <begin position="183"/>
        <end position="195"/>
    </location>
</feature>
<name>A0A2K3LLI0_TRIPR</name>
<sequence length="195" mass="21240">MPLPALQQPSQAEDPNGVERHSSVLSMEEKVQSDCKEAKDMGYDLEGRAEVKNGRGRKVPLEPHLSEEEREAWLAGRPVRTSISENIGLGYLPTPLPAPKTLSDAESSGDLSFLFQLSINVKQRAKRRELDSGTGMIASIPSYLSCTLFLYPGVTSVPRTTLPGCQTYMESLNFDSQAPPSPGKSGPDKGNSFCR</sequence>
<dbReference type="AlphaFoldDB" id="A0A2K3LLI0"/>
<dbReference type="Proteomes" id="UP000236291">
    <property type="component" value="Unassembled WGS sequence"/>
</dbReference>
<evidence type="ECO:0000313" key="2">
    <source>
        <dbReference type="EMBL" id="PNX79359.1"/>
    </source>
</evidence>